<proteinExistence type="predicted"/>
<name>A0A7J6PI81_PEROL</name>
<feature type="compositionally biased region" description="Pro residues" evidence="1">
    <location>
        <begin position="218"/>
        <end position="227"/>
    </location>
</feature>
<organism evidence="2 3">
    <name type="scientific">Perkinsus olseni</name>
    <name type="common">Perkinsus atlanticus</name>
    <dbReference type="NCBI Taxonomy" id="32597"/>
    <lineage>
        <taxon>Eukaryota</taxon>
        <taxon>Sar</taxon>
        <taxon>Alveolata</taxon>
        <taxon>Perkinsozoa</taxon>
        <taxon>Perkinsea</taxon>
        <taxon>Perkinsida</taxon>
        <taxon>Perkinsidae</taxon>
        <taxon>Perkinsus</taxon>
    </lineage>
</organism>
<dbReference type="AlphaFoldDB" id="A0A7J6PI81"/>
<feature type="region of interest" description="Disordered" evidence="1">
    <location>
        <begin position="132"/>
        <end position="230"/>
    </location>
</feature>
<feature type="region of interest" description="Disordered" evidence="1">
    <location>
        <begin position="1"/>
        <end position="84"/>
    </location>
</feature>
<reference evidence="2 3" key="1">
    <citation type="submission" date="2020-04" db="EMBL/GenBank/DDBJ databases">
        <title>Perkinsus olseni comparative genomics.</title>
        <authorList>
            <person name="Bogema D.R."/>
        </authorList>
    </citation>
    <scope>NUCLEOTIDE SEQUENCE [LARGE SCALE GENOMIC DNA]</scope>
    <source>
        <strain evidence="2">00978-12</strain>
    </source>
</reference>
<dbReference type="EMBL" id="JABANP010000020">
    <property type="protein sequence ID" value="KAF4695456.1"/>
    <property type="molecule type" value="Genomic_DNA"/>
</dbReference>
<gene>
    <name evidence="2" type="ORF">FOZ60_004532</name>
</gene>
<dbReference type="Proteomes" id="UP000541610">
    <property type="component" value="Unassembled WGS sequence"/>
</dbReference>
<comment type="caution">
    <text evidence="2">The sequence shown here is derived from an EMBL/GenBank/DDBJ whole genome shotgun (WGS) entry which is preliminary data.</text>
</comment>
<evidence type="ECO:0000313" key="2">
    <source>
        <dbReference type="EMBL" id="KAF4695456.1"/>
    </source>
</evidence>
<evidence type="ECO:0000313" key="3">
    <source>
        <dbReference type="Proteomes" id="UP000541610"/>
    </source>
</evidence>
<feature type="compositionally biased region" description="Basic and acidic residues" evidence="1">
    <location>
        <begin position="138"/>
        <end position="147"/>
    </location>
</feature>
<accession>A0A7J6PI81</accession>
<protein>
    <submittedName>
        <fullName evidence="2">Uncharacterized protein</fullName>
    </submittedName>
</protein>
<sequence length="243" mass="25634">MVVSSSWSHYTPQIGVPTGCRPGPRNNIEAKMLSHMAKQENGGGSSSNGRSRPSRVTESSLPLGSMMPAAGQERDAGGGGRRHVVPKTATTSMLHGSCVPYTLEGKSSHAPSRITESTLWGAAMVEATDDAAAQDNPRNTHDSDLRPPDNLSRGLRAESEVEHRRGKARIQGARAASTTLSPSLVPCLGDHTEEEMLPCDDDHRALASSLNLGSGGKSPPPPPPPPFKRAYGLLHVDRSLPGA</sequence>
<feature type="compositionally biased region" description="Polar residues" evidence="1">
    <location>
        <begin position="1"/>
        <end position="11"/>
    </location>
</feature>
<dbReference type="OrthoDB" id="10457950at2759"/>
<evidence type="ECO:0000256" key="1">
    <source>
        <dbReference type="SAM" id="MobiDB-lite"/>
    </source>
</evidence>